<gene>
    <name evidence="1" type="ORF">ALC57_00802</name>
</gene>
<evidence type="ECO:0000313" key="1">
    <source>
        <dbReference type="EMBL" id="KYN29751.1"/>
    </source>
</evidence>
<reference evidence="1 2" key="1">
    <citation type="submission" date="2015-09" db="EMBL/GenBank/DDBJ databases">
        <title>Trachymyrmex cornetzi WGS genome.</title>
        <authorList>
            <person name="Nygaard S."/>
            <person name="Hu H."/>
            <person name="Boomsma J."/>
            <person name="Zhang G."/>
        </authorList>
    </citation>
    <scope>NUCLEOTIDE SEQUENCE [LARGE SCALE GENOMIC DNA]</scope>
    <source>
        <strain evidence="1">Tcor2-1</strain>
        <tissue evidence="1">Whole body</tissue>
    </source>
</reference>
<accession>A0A151JRI7</accession>
<dbReference type="AlphaFoldDB" id="A0A151JRI7"/>
<keyword evidence="2" id="KW-1185">Reference proteome</keyword>
<evidence type="ECO:0000313" key="2">
    <source>
        <dbReference type="Proteomes" id="UP000078492"/>
    </source>
</evidence>
<dbReference type="EMBL" id="KQ978620">
    <property type="protein sequence ID" value="KYN29751.1"/>
    <property type="molecule type" value="Genomic_DNA"/>
</dbReference>
<sequence>MHGVNVACDSPECPCGDPRQGINHIIFYCRLCTDKSHKLCAYLKKRFPTSIDIHCMINNPSLTLCPLITAYLKSLKLNI</sequence>
<protein>
    <submittedName>
        <fullName evidence="1">Uncharacterized protein</fullName>
    </submittedName>
</protein>
<name>A0A151JRI7_9HYME</name>
<organism evidence="1 2">
    <name type="scientific">Trachymyrmex cornetzi</name>
    <dbReference type="NCBI Taxonomy" id="471704"/>
    <lineage>
        <taxon>Eukaryota</taxon>
        <taxon>Metazoa</taxon>
        <taxon>Ecdysozoa</taxon>
        <taxon>Arthropoda</taxon>
        <taxon>Hexapoda</taxon>
        <taxon>Insecta</taxon>
        <taxon>Pterygota</taxon>
        <taxon>Neoptera</taxon>
        <taxon>Endopterygota</taxon>
        <taxon>Hymenoptera</taxon>
        <taxon>Apocrita</taxon>
        <taxon>Aculeata</taxon>
        <taxon>Formicoidea</taxon>
        <taxon>Formicidae</taxon>
        <taxon>Myrmicinae</taxon>
        <taxon>Trachymyrmex</taxon>
    </lineage>
</organism>
<proteinExistence type="predicted"/>
<dbReference type="STRING" id="471704.A0A151JRI7"/>
<dbReference type="Proteomes" id="UP000078492">
    <property type="component" value="Unassembled WGS sequence"/>
</dbReference>